<dbReference type="NCBIfam" id="TIGR01097">
    <property type="entry name" value="PhnE"/>
    <property type="match status" value="1"/>
</dbReference>
<dbReference type="RefSeq" id="WP_120192135.1">
    <property type="nucleotide sequence ID" value="NZ_RAPK01000007.1"/>
</dbReference>
<feature type="transmembrane region" description="Helical" evidence="7">
    <location>
        <begin position="118"/>
        <end position="137"/>
    </location>
</feature>
<dbReference type="PANTHER" id="PTHR30043">
    <property type="entry name" value="PHOSPHONATES TRANSPORT SYSTEM PERMEASE PROTEIN"/>
    <property type="match status" value="1"/>
</dbReference>
<dbReference type="EMBL" id="RAPK01000007">
    <property type="protein sequence ID" value="RKD75243.1"/>
    <property type="molecule type" value="Genomic_DNA"/>
</dbReference>
<dbReference type="SUPFAM" id="SSF161098">
    <property type="entry name" value="MetI-like"/>
    <property type="match status" value="1"/>
</dbReference>
<protein>
    <submittedName>
        <fullName evidence="9">Phosphonate transport system permease protein</fullName>
    </submittedName>
</protein>
<evidence type="ECO:0000256" key="6">
    <source>
        <dbReference type="ARBA" id="ARBA00023136"/>
    </source>
</evidence>
<evidence type="ECO:0000259" key="8">
    <source>
        <dbReference type="PROSITE" id="PS50928"/>
    </source>
</evidence>
<feature type="domain" description="ABC transmembrane type-1" evidence="8">
    <location>
        <begin position="62"/>
        <end position="245"/>
    </location>
</feature>
<dbReference type="InterPro" id="IPR035906">
    <property type="entry name" value="MetI-like_sf"/>
</dbReference>
<dbReference type="GO" id="GO:0015416">
    <property type="term" value="F:ABC-type phosphonate transporter activity"/>
    <property type="evidence" value="ECO:0007669"/>
    <property type="project" value="InterPro"/>
</dbReference>
<dbReference type="Pfam" id="PF00528">
    <property type="entry name" value="BPD_transp_1"/>
    <property type="match status" value="1"/>
</dbReference>
<keyword evidence="3" id="KW-1003">Cell membrane</keyword>
<dbReference type="OrthoDB" id="9808005at2"/>
<evidence type="ECO:0000313" key="10">
    <source>
        <dbReference type="Proteomes" id="UP000285120"/>
    </source>
</evidence>
<dbReference type="CDD" id="cd06261">
    <property type="entry name" value="TM_PBP2"/>
    <property type="match status" value="1"/>
</dbReference>
<sequence length="253" mass="28340">MIWFRKRLIIYTVILIIATWWAMGKTEFEWENFANFSKAFSFIGDRFLPLDWSILPSLFDPMLVTLAIAFLGTFFALLVALPLAFASAKNTSSNPLLYYINRFFLSGLRSVPEIVFGLIFVVVLGLGPFPAVFAIFLHNIGVLGKLISELIEASDRGPQEAMESVGSTRKVGNLFAIIPQIWPNILSQYFYRFEVAIRTSLVLGFIGGGGIGQRLINDFESFNYPAVGVEVLCIMAMVILVDLFGAFVRKRVI</sequence>
<evidence type="ECO:0000256" key="4">
    <source>
        <dbReference type="ARBA" id="ARBA00022692"/>
    </source>
</evidence>
<organism evidence="9 10">
    <name type="scientific">Sinobaca qinghaiensis</name>
    <dbReference type="NCBI Taxonomy" id="342944"/>
    <lineage>
        <taxon>Bacteria</taxon>
        <taxon>Bacillati</taxon>
        <taxon>Bacillota</taxon>
        <taxon>Bacilli</taxon>
        <taxon>Bacillales</taxon>
        <taxon>Sporolactobacillaceae</taxon>
        <taxon>Sinobaca</taxon>
    </lineage>
</organism>
<keyword evidence="4 7" id="KW-0812">Transmembrane</keyword>
<evidence type="ECO:0000256" key="1">
    <source>
        <dbReference type="ARBA" id="ARBA00004651"/>
    </source>
</evidence>
<gene>
    <name evidence="9" type="ORF">ATL39_0941</name>
</gene>
<dbReference type="AlphaFoldDB" id="A0A419V5I4"/>
<reference evidence="9 10" key="1">
    <citation type="submission" date="2018-09" db="EMBL/GenBank/DDBJ databases">
        <title>Genomic Encyclopedia of Archaeal and Bacterial Type Strains, Phase II (KMG-II): from individual species to whole genera.</title>
        <authorList>
            <person name="Goeker M."/>
        </authorList>
    </citation>
    <scope>NUCLEOTIDE SEQUENCE [LARGE SCALE GENOMIC DNA]</scope>
    <source>
        <strain evidence="9 10">DSM 17008</strain>
    </source>
</reference>
<accession>A0A419V5I4</accession>
<feature type="transmembrane region" description="Helical" evidence="7">
    <location>
        <begin position="62"/>
        <end position="84"/>
    </location>
</feature>
<evidence type="ECO:0000256" key="2">
    <source>
        <dbReference type="ARBA" id="ARBA00022448"/>
    </source>
</evidence>
<comment type="similarity">
    <text evidence="7">Belongs to the binding-protein-dependent transport system permease family.</text>
</comment>
<dbReference type="Proteomes" id="UP000285120">
    <property type="component" value="Unassembled WGS sequence"/>
</dbReference>
<dbReference type="InterPro" id="IPR000515">
    <property type="entry name" value="MetI-like"/>
</dbReference>
<evidence type="ECO:0000256" key="5">
    <source>
        <dbReference type="ARBA" id="ARBA00022989"/>
    </source>
</evidence>
<keyword evidence="6 7" id="KW-0472">Membrane</keyword>
<dbReference type="PANTHER" id="PTHR30043:SF1">
    <property type="entry name" value="ABC TRANSPORT SYSTEM PERMEASE PROTEIN P69"/>
    <property type="match status" value="1"/>
</dbReference>
<keyword evidence="2 7" id="KW-0813">Transport</keyword>
<dbReference type="GO" id="GO:0005886">
    <property type="term" value="C:plasma membrane"/>
    <property type="evidence" value="ECO:0007669"/>
    <property type="project" value="UniProtKB-SubCell"/>
</dbReference>
<name>A0A419V5I4_9BACL</name>
<dbReference type="Gene3D" id="1.10.3720.10">
    <property type="entry name" value="MetI-like"/>
    <property type="match status" value="1"/>
</dbReference>
<comment type="subcellular location">
    <subcellularLocation>
        <location evidence="1 7">Cell membrane</location>
        <topology evidence="1 7">Multi-pass membrane protein</topology>
    </subcellularLocation>
</comment>
<evidence type="ECO:0000256" key="7">
    <source>
        <dbReference type="RuleBase" id="RU363032"/>
    </source>
</evidence>
<feature type="transmembrane region" description="Helical" evidence="7">
    <location>
        <begin position="222"/>
        <end position="248"/>
    </location>
</feature>
<evidence type="ECO:0000256" key="3">
    <source>
        <dbReference type="ARBA" id="ARBA00022475"/>
    </source>
</evidence>
<dbReference type="PROSITE" id="PS50928">
    <property type="entry name" value="ABC_TM1"/>
    <property type="match status" value="1"/>
</dbReference>
<evidence type="ECO:0000313" key="9">
    <source>
        <dbReference type="EMBL" id="RKD75243.1"/>
    </source>
</evidence>
<proteinExistence type="inferred from homology"/>
<keyword evidence="5 7" id="KW-1133">Transmembrane helix</keyword>
<keyword evidence="10" id="KW-1185">Reference proteome</keyword>
<comment type="caution">
    <text evidence="9">The sequence shown here is derived from an EMBL/GenBank/DDBJ whole genome shotgun (WGS) entry which is preliminary data.</text>
</comment>
<dbReference type="InterPro" id="IPR005769">
    <property type="entry name" value="PhnE/PtxC"/>
</dbReference>